<dbReference type="AlphaFoldDB" id="A0A4V0H062"/>
<dbReference type="Proteomes" id="UP000306241">
    <property type="component" value="Chromosome"/>
</dbReference>
<protein>
    <submittedName>
        <fullName evidence="1">Membrane protein</fullName>
    </submittedName>
</protein>
<accession>A0A4V0H062</accession>
<dbReference type="RefSeq" id="WP_003085894.1">
    <property type="nucleotide sequence ID" value="NZ_CP070236.1"/>
</dbReference>
<dbReference type="InterPro" id="IPR018672">
    <property type="entry name" value="DUF2140"/>
</dbReference>
<dbReference type="Pfam" id="PF09911">
    <property type="entry name" value="DUF2140"/>
    <property type="match status" value="1"/>
</dbReference>
<evidence type="ECO:0000313" key="1">
    <source>
        <dbReference type="EMBL" id="VTT42414.1"/>
    </source>
</evidence>
<organism evidence="1 2">
    <name type="scientific">Streptococcus porcinus</name>
    <dbReference type="NCBI Taxonomy" id="1340"/>
    <lineage>
        <taxon>Bacteria</taxon>
        <taxon>Bacillati</taxon>
        <taxon>Bacillota</taxon>
        <taxon>Bacilli</taxon>
        <taxon>Lactobacillales</taxon>
        <taxon>Streptococcaceae</taxon>
        <taxon>Streptococcus</taxon>
    </lineage>
</organism>
<name>A0A4V0H062_STRPO</name>
<proteinExistence type="predicted"/>
<evidence type="ECO:0000313" key="2">
    <source>
        <dbReference type="Proteomes" id="UP000306241"/>
    </source>
</evidence>
<gene>
    <name evidence="1" type="ORF">NCTC10924_00573</name>
</gene>
<dbReference type="EMBL" id="LR594052">
    <property type="protein sequence ID" value="VTT42414.1"/>
    <property type="molecule type" value="Genomic_DNA"/>
</dbReference>
<reference evidence="1 2" key="1">
    <citation type="submission" date="2019-05" db="EMBL/GenBank/DDBJ databases">
        <authorList>
            <consortium name="Pathogen Informatics"/>
        </authorList>
    </citation>
    <scope>NUCLEOTIDE SEQUENCE [LARGE SCALE GENOMIC DNA]</scope>
    <source>
        <strain evidence="1 2">NCTC10924</strain>
    </source>
</reference>
<sequence length="198" mass="22515">MKRNSNINWWKWAFLLLLALNLAFCLVIGSRLIQIREPETEQIKVQKQKAIKVGTIDSNRQQLNQTVASFLKDNQTKDLTYNIYAGSSSIIFEGKYRLLGYEVPLYVYFQPIALANGNVQLQVSSISAGTLPLPESEVLQYVKSSYDLPNFVTVNAKKSSLMIDLSKIRSNTPLFLKAKKLDLINDKISFDIYKKSSK</sequence>
<dbReference type="OrthoDB" id="2241695at2"/>